<dbReference type="EMBL" id="DYVL01000229">
    <property type="protein sequence ID" value="HJG14458.1"/>
    <property type="molecule type" value="Genomic_DNA"/>
</dbReference>
<dbReference type="InterPro" id="IPR042099">
    <property type="entry name" value="ANL_N_sf"/>
</dbReference>
<dbReference type="PANTHER" id="PTHR36932:SF1">
    <property type="entry name" value="CAPSULAR POLYSACCHARIDE BIOSYNTHESIS PROTEIN"/>
    <property type="match status" value="1"/>
</dbReference>
<name>A0A921IA84_9BACE</name>
<evidence type="ECO:0000313" key="2">
    <source>
        <dbReference type="Proteomes" id="UP000747074"/>
    </source>
</evidence>
<dbReference type="InterPro" id="IPR053158">
    <property type="entry name" value="CapK_Type1_Caps_Biosynth"/>
</dbReference>
<reference evidence="1" key="1">
    <citation type="journal article" date="2021" name="PeerJ">
        <title>Extensive microbial diversity within the chicken gut microbiome revealed by metagenomics and culture.</title>
        <authorList>
            <person name="Gilroy R."/>
            <person name="Ravi A."/>
            <person name="Getino M."/>
            <person name="Pursley I."/>
            <person name="Horton D.L."/>
            <person name="Alikhan N.F."/>
            <person name="Baker D."/>
            <person name="Gharbi K."/>
            <person name="Hall N."/>
            <person name="Watson M."/>
            <person name="Adriaenssens E.M."/>
            <person name="Foster-Nyarko E."/>
            <person name="Jarju S."/>
            <person name="Secka A."/>
            <person name="Antonio M."/>
            <person name="Oren A."/>
            <person name="Chaudhuri R.R."/>
            <person name="La Ragione R."/>
            <person name="Hildebrand F."/>
            <person name="Pallen M.J."/>
        </authorList>
    </citation>
    <scope>NUCLEOTIDE SEQUENCE</scope>
    <source>
        <strain evidence="1">CHK154-13316</strain>
    </source>
</reference>
<protein>
    <recommendedName>
        <fullName evidence="3">Phenylacetate--CoA ligase family protein</fullName>
    </recommendedName>
</protein>
<dbReference type="SUPFAM" id="SSF56801">
    <property type="entry name" value="Acetyl-CoA synthetase-like"/>
    <property type="match status" value="1"/>
</dbReference>
<comment type="caution">
    <text evidence="1">The sequence shown here is derived from an EMBL/GenBank/DDBJ whole genome shotgun (WGS) entry which is preliminary data.</text>
</comment>
<organism evidence="1 2">
    <name type="scientific">Bacteroides xylanisolvens</name>
    <dbReference type="NCBI Taxonomy" id="371601"/>
    <lineage>
        <taxon>Bacteria</taxon>
        <taxon>Pseudomonadati</taxon>
        <taxon>Bacteroidota</taxon>
        <taxon>Bacteroidia</taxon>
        <taxon>Bacteroidales</taxon>
        <taxon>Bacteroidaceae</taxon>
        <taxon>Bacteroides</taxon>
    </lineage>
</organism>
<evidence type="ECO:0000313" key="1">
    <source>
        <dbReference type="EMBL" id="HJG14458.1"/>
    </source>
</evidence>
<dbReference type="Gene3D" id="3.40.50.12780">
    <property type="entry name" value="N-terminal domain of ligase-like"/>
    <property type="match status" value="1"/>
</dbReference>
<proteinExistence type="predicted"/>
<sequence>MGLLKKIREKRKALKQFANIRKIALQYLKMLRKRKSKEIELEQRILLTDFLLYVQSHSPYYKDLLWGKNINLENCINVVNDLPLCSKELIRKNCNTIYSTEIGDDWEDWLNTGGSTGEPLRFPIKSRNINIEQVHQMMLYLDMGWSFNDLIVSIDGSVVDSDARSRNIFYVEGNNFPYGKYSFSTLYMSDETLPYYVKDLNIMKPSILRGYPSGIMRLAKYILDNKCKLYFNLKGAYLTSEFFSEDDRAIIQDVFRCKVYGQYGHTEGSVFAISKNDSSYFCSPFYGLTEVIDEYGNHVNLGEVGEIVVTGFLNVAMPFIRYKTGDMAEYGGRKNGVVRLNSLRGRTVDYIVNKNNQKIYLVGLIFGGHIEALNHINDWQIEQNEVGKVILRIVKGVGYNELISQELIYLFNEYSIDVSFLFVTSIPITGRGKKKFMIQHLCV</sequence>
<accession>A0A921IA84</accession>
<dbReference type="AlphaFoldDB" id="A0A921IA84"/>
<gene>
    <name evidence="1" type="ORF">K8V07_21370</name>
</gene>
<evidence type="ECO:0008006" key="3">
    <source>
        <dbReference type="Google" id="ProtNLM"/>
    </source>
</evidence>
<reference evidence="1" key="2">
    <citation type="submission" date="2021-09" db="EMBL/GenBank/DDBJ databases">
        <authorList>
            <person name="Gilroy R."/>
        </authorList>
    </citation>
    <scope>NUCLEOTIDE SEQUENCE</scope>
    <source>
        <strain evidence="1">CHK154-13316</strain>
    </source>
</reference>
<dbReference type="Proteomes" id="UP000747074">
    <property type="component" value="Unassembled WGS sequence"/>
</dbReference>
<dbReference type="PANTHER" id="PTHR36932">
    <property type="entry name" value="CAPSULAR POLYSACCHARIDE BIOSYNTHESIS PROTEIN"/>
    <property type="match status" value="1"/>
</dbReference>